<feature type="transmembrane region" description="Helical" evidence="7">
    <location>
        <begin position="914"/>
        <end position="933"/>
    </location>
</feature>
<evidence type="ECO:0000313" key="9">
    <source>
        <dbReference type="EMBL" id="SYZ79810.1"/>
    </source>
</evidence>
<feature type="coiled-coil region" evidence="6">
    <location>
        <begin position="258"/>
        <end position="306"/>
    </location>
</feature>
<dbReference type="Pfam" id="PF02687">
    <property type="entry name" value="FtsX"/>
    <property type="match status" value="2"/>
</dbReference>
<keyword evidence="3 7" id="KW-0812">Transmembrane</keyword>
<dbReference type="PANTHER" id="PTHR30287:SF1">
    <property type="entry name" value="INNER MEMBRANE PROTEIN"/>
    <property type="match status" value="1"/>
</dbReference>
<organism evidence="9 10">
    <name type="scientific">Trichococcus shcherbakoviae</name>
    <dbReference type="NCBI Taxonomy" id="2094020"/>
    <lineage>
        <taxon>Bacteria</taxon>
        <taxon>Bacillati</taxon>
        <taxon>Bacillota</taxon>
        <taxon>Bacilli</taxon>
        <taxon>Lactobacillales</taxon>
        <taxon>Carnobacteriaceae</taxon>
        <taxon>Trichococcus</taxon>
    </lineage>
</organism>
<keyword evidence="5 7" id="KW-0472">Membrane</keyword>
<dbReference type="AlphaFoldDB" id="A0A383THG8"/>
<feature type="transmembrane region" description="Helical" evidence="7">
    <location>
        <begin position="1145"/>
        <end position="1165"/>
    </location>
</feature>
<evidence type="ECO:0000256" key="4">
    <source>
        <dbReference type="ARBA" id="ARBA00022989"/>
    </source>
</evidence>
<comment type="subcellular location">
    <subcellularLocation>
        <location evidence="1">Cell membrane</location>
        <topology evidence="1">Multi-pass membrane protein</topology>
    </subcellularLocation>
</comment>
<dbReference type="InterPro" id="IPR038766">
    <property type="entry name" value="Membrane_comp_ABC_pdt"/>
</dbReference>
<dbReference type="PANTHER" id="PTHR30287">
    <property type="entry name" value="MEMBRANE COMPONENT OF PREDICTED ABC SUPERFAMILY METABOLITE UPTAKE TRANSPORTER"/>
    <property type="match status" value="1"/>
</dbReference>
<evidence type="ECO:0000256" key="3">
    <source>
        <dbReference type="ARBA" id="ARBA00022692"/>
    </source>
</evidence>
<evidence type="ECO:0000313" key="10">
    <source>
        <dbReference type="Proteomes" id="UP000262072"/>
    </source>
</evidence>
<evidence type="ECO:0000256" key="6">
    <source>
        <dbReference type="SAM" id="Coils"/>
    </source>
</evidence>
<sequence>MKKKALWKDIWIEIGKSKARFLALLAIITLGVAFFAGIKAAGPDMLDTANQYYEENNLYDLKVLSTYGLEEADIGILAKTANLAVHPMRTVDIEMEGSDFLVKVFPLQSGADPVNEYAVVDGRLPETSGEIALDAKQNLMDTYQIGDTISFRHESEEGLTEEEMENRISLKEQEYTVVGFVDSPMYIETMMRGSTNVGKGSLDAFVVVVDSDILGSIYTEAYLTIAPDAAETGYTDSYDDQVDNLADKVELALNGRPLERINEIRAEGQRKIKDAEDELQDGKDKLAEAEQELQDARKQLDEGTAAYEENRQLFLDETAKAEDSLAASQAEIDAGLAEYRAGLATYLENKALYDEAKVAWEAQKGSLQGQTGSDASSEDSLDVLLASLPDTPEGREIADLAQSLLDGQAEVEATQASLEAKGVELQERATALATKGELLLAEQTSLETDAAAYQNELTLFTADMTAFQTEKATKQAEFSARQAAIDAERAALAALDPEADPSVAERLEAVADQQATLDAEQAALAQTETDLASRQSELEQAGAALASRQEALTAAAAAFQTERASEEAALLEEQRLLEEAGAELADKGEGLLEQQQLLEEKIAAFMADAEAQIAAADAQFAEQGAALENGRLALASALTQLEDGQAQINDGWAELESQRASGEQALAEAWQEIQQGEADYQDGLATFTAERADAEIEIADGERQVEEAKQALADLIDPVYYVTDRSGNPGYQEYRDNADRISAIAEIFPVFFFLIAALVSFTTMARMVDEQRQQMGTLKGLGYSDFDIAKKYLIYAAIACIVGTSLGLVAGYNIFPAVIFDAYGSMYSLPSVKITYYLSYALISIAIALLCTIGPAAWAAHTSLRENPAAMMRPKAPKNGKRVLLERLTFVWDRLSFNSKITVRNLLRYKARNMMTILGVAGCTALILTGYGIKNSISGLADTQFNDVMRYNAITAMRPEASEEEIASYDELIAATPEITDHLKVVQESYKLDKKGVNLQNVTVFAPLETENLSDFVSLRERATQEPIALTDEGAVISEKLANLAGVGPGDSIEIRNDEMQTYQVPIRAVTENYVNHYIYLTPALYEEIFIQAAEPTTDLLLFEEPESWERGFGSEAMGEKAVALVTFINSVDRSFAETLGSLDIVTLVLIVSAAALAFVVLYSLTNINVSERIRELSTIKVLGFYDVEVSMYIYRESLILTLLGIFSGFILGKILSTVVLKMVEIDFMMFPPTIMPISYLYSGLLSLLFSSVVMLIMHRKLKQVDMIEALKSVE</sequence>
<evidence type="ECO:0000256" key="2">
    <source>
        <dbReference type="ARBA" id="ARBA00022475"/>
    </source>
</evidence>
<dbReference type="InterPro" id="IPR003838">
    <property type="entry name" value="ABC3_permease_C"/>
</dbReference>
<feature type="coiled-coil region" evidence="6">
    <location>
        <begin position="684"/>
        <end position="711"/>
    </location>
</feature>
<feature type="transmembrane region" description="Helical" evidence="7">
    <location>
        <begin position="747"/>
        <end position="765"/>
    </location>
</feature>
<feature type="transmembrane region" description="Helical" evidence="7">
    <location>
        <begin position="792"/>
        <end position="814"/>
    </location>
</feature>
<name>A0A383THG8_9LACT</name>
<feature type="transmembrane region" description="Helical" evidence="7">
    <location>
        <begin position="21"/>
        <end position="38"/>
    </location>
</feature>
<evidence type="ECO:0000256" key="7">
    <source>
        <dbReference type="SAM" id="Phobius"/>
    </source>
</evidence>
<reference evidence="10" key="1">
    <citation type="submission" date="2018-05" db="EMBL/GenBank/DDBJ databases">
        <authorList>
            <person name="Strepis N."/>
        </authorList>
    </citation>
    <scope>NUCLEOTIDE SEQUENCE [LARGE SCALE GENOMIC DNA]</scope>
</reference>
<accession>A0A383THG8</accession>
<feature type="domain" description="ABC3 transporter permease C-terminal" evidence="8">
    <location>
        <begin position="747"/>
        <end position="861"/>
    </location>
</feature>
<keyword evidence="4 7" id="KW-1133">Transmembrane helix</keyword>
<gene>
    <name evidence="9" type="ORF">TART1_2686</name>
</gene>
<dbReference type="OrthoDB" id="5137249at2"/>
<dbReference type="GO" id="GO:0005886">
    <property type="term" value="C:plasma membrane"/>
    <property type="evidence" value="ECO:0007669"/>
    <property type="project" value="UniProtKB-SubCell"/>
</dbReference>
<feature type="transmembrane region" description="Helical" evidence="7">
    <location>
        <begin position="1240"/>
        <end position="1258"/>
    </location>
</feature>
<feature type="transmembrane region" description="Helical" evidence="7">
    <location>
        <begin position="1199"/>
        <end position="1220"/>
    </location>
</feature>
<evidence type="ECO:0000256" key="1">
    <source>
        <dbReference type="ARBA" id="ARBA00004651"/>
    </source>
</evidence>
<feature type="domain" description="ABC3 transporter permease C-terminal" evidence="8">
    <location>
        <begin position="1149"/>
        <end position="1262"/>
    </location>
</feature>
<keyword evidence="2" id="KW-1003">Cell membrane</keyword>
<evidence type="ECO:0000259" key="8">
    <source>
        <dbReference type="Pfam" id="PF02687"/>
    </source>
</evidence>
<dbReference type="RefSeq" id="WP_119093882.1">
    <property type="nucleotide sequence ID" value="NZ_UNRR01000040.1"/>
</dbReference>
<feature type="transmembrane region" description="Helical" evidence="7">
    <location>
        <begin position="834"/>
        <end position="858"/>
    </location>
</feature>
<protein>
    <submittedName>
        <fullName evidence="9">Abc transporter permease protein domain</fullName>
    </submittedName>
</protein>
<evidence type="ECO:0000256" key="5">
    <source>
        <dbReference type="ARBA" id="ARBA00023136"/>
    </source>
</evidence>
<dbReference type="EMBL" id="UNRR01000040">
    <property type="protein sequence ID" value="SYZ79810.1"/>
    <property type="molecule type" value="Genomic_DNA"/>
</dbReference>
<proteinExistence type="predicted"/>
<dbReference type="Proteomes" id="UP000262072">
    <property type="component" value="Unassembled WGS sequence"/>
</dbReference>
<keyword evidence="6" id="KW-0175">Coiled coil</keyword>